<dbReference type="Proteomes" id="UP001270266">
    <property type="component" value="Unassembled WGS sequence"/>
</dbReference>
<dbReference type="EMBL" id="JARDVI010000001">
    <property type="protein sequence ID" value="MDY0417011.1"/>
    <property type="molecule type" value="Genomic_DNA"/>
</dbReference>
<protein>
    <submittedName>
        <fullName evidence="2">Uncharacterized protein</fullName>
    </submittedName>
</protein>
<sequence>MTQNWDGLRIVELEAKQRYCQTEITAALADAFGHDVKTNYVPSDEWESLFKSQGGQNPLPRIQMIDGSMKSGSTSRANRMNSGKHQHPLMWRSATWL</sequence>
<keyword evidence="3" id="KW-1185">Reference proteome</keyword>
<evidence type="ECO:0000256" key="1">
    <source>
        <dbReference type="SAM" id="MobiDB-lite"/>
    </source>
</evidence>
<gene>
    <name evidence="2" type="ORF">PYW49_04890</name>
</gene>
<feature type="region of interest" description="Disordered" evidence="1">
    <location>
        <begin position="68"/>
        <end position="87"/>
    </location>
</feature>
<evidence type="ECO:0000313" key="2">
    <source>
        <dbReference type="EMBL" id="MDY0417011.1"/>
    </source>
</evidence>
<dbReference type="RefSeq" id="WP_320385827.1">
    <property type="nucleotide sequence ID" value="NZ_JARDVI010000001.1"/>
</dbReference>
<evidence type="ECO:0000313" key="3">
    <source>
        <dbReference type="Proteomes" id="UP001270266"/>
    </source>
</evidence>
<feature type="compositionally biased region" description="Polar residues" evidence="1">
    <location>
        <begin position="70"/>
        <end position="81"/>
    </location>
</feature>
<accession>A0ABU5D0M9</accession>
<reference evidence="2 3" key="1">
    <citation type="submission" date="2023-02" db="EMBL/GenBank/DDBJ databases">
        <title>The draft genomes of Enterobacter strains.</title>
        <authorList>
            <person name="He Y."/>
            <person name="Feng Y."/>
            <person name="Zong Z."/>
        </authorList>
    </citation>
    <scope>NUCLEOTIDE SEQUENCE [LARGE SCALE GENOMIC DNA]</scope>
    <source>
        <strain evidence="2 3">170198</strain>
    </source>
</reference>
<comment type="caution">
    <text evidence="2">The sequence shown here is derived from an EMBL/GenBank/DDBJ whole genome shotgun (WGS) entry which is preliminary data.</text>
</comment>
<proteinExistence type="predicted"/>
<organism evidence="2 3">
    <name type="scientific">Enterobacter chinensis</name>
    <dbReference type="NCBI Taxonomy" id="3030997"/>
    <lineage>
        <taxon>Bacteria</taxon>
        <taxon>Pseudomonadati</taxon>
        <taxon>Pseudomonadota</taxon>
        <taxon>Gammaproteobacteria</taxon>
        <taxon>Enterobacterales</taxon>
        <taxon>Enterobacteriaceae</taxon>
        <taxon>Enterobacter</taxon>
    </lineage>
</organism>
<name>A0ABU5D0M9_9ENTR</name>